<gene>
    <name evidence="3" type="ORF">BDP27DRAFT_1311868</name>
</gene>
<dbReference type="InterPro" id="IPR014720">
    <property type="entry name" value="dsRBD_dom"/>
</dbReference>
<dbReference type="OrthoDB" id="112668at2759"/>
<evidence type="ECO:0000259" key="2">
    <source>
        <dbReference type="PROSITE" id="PS50137"/>
    </source>
</evidence>
<dbReference type="PROSITE" id="PS50137">
    <property type="entry name" value="DS_RBD"/>
    <property type="match status" value="1"/>
</dbReference>
<dbReference type="SUPFAM" id="SSF54768">
    <property type="entry name" value="dsRNA-binding domain-like"/>
    <property type="match status" value="1"/>
</dbReference>
<name>A0A9P5Q2F4_9AGAR</name>
<evidence type="ECO:0000313" key="3">
    <source>
        <dbReference type="EMBL" id="KAF9077129.1"/>
    </source>
</evidence>
<reference evidence="3" key="1">
    <citation type="submission" date="2020-11" db="EMBL/GenBank/DDBJ databases">
        <authorList>
            <consortium name="DOE Joint Genome Institute"/>
            <person name="Ahrendt S."/>
            <person name="Riley R."/>
            <person name="Andreopoulos W."/>
            <person name="Labutti K."/>
            <person name="Pangilinan J."/>
            <person name="Ruiz-Duenas F.J."/>
            <person name="Barrasa J.M."/>
            <person name="Sanchez-Garcia M."/>
            <person name="Camarero S."/>
            <person name="Miyauchi S."/>
            <person name="Serrano A."/>
            <person name="Linde D."/>
            <person name="Babiker R."/>
            <person name="Drula E."/>
            <person name="Ayuso-Fernandez I."/>
            <person name="Pacheco R."/>
            <person name="Padilla G."/>
            <person name="Ferreira P."/>
            <person name="Barriuso J."/>
            <person name="Kellner H."/>
            <person name="Castanera R."/>
            <person name="Alfaro M."/>
            <person name="Ramirez L."/>
            <person name="Pisabarro A.G."/>
            <person name="Kuo A."/>
            <person name="Tritt A."/>
            <person name="Lipzen A."/>
            <person name="He G."/>
            <person name="Yan M."/>
            <person name="Ng V."/>
            <person name="Cullen D."/>
            <person name="Martin F."/>
            <person name="Rosso M.-N."/>
            <person name="Henrissat B."/>
            <person name="Hibbett D."/>
            <person name="Martinez A.T."/>
            <person name="Grigoriev I.V."/>
        </authorList>
    </citation>
    <scope>NUCLEOTIDE SEQUENCE</scope>
    <source>
        <strain evidence="3">AH 40177</strain>
    </source>
</reference>
<keyword evidence="4" id="KW-1185">Reference proteome</keyword>
<dbReference type="SMART" id="SM00358">
    <property type="entry name" value="DSRM"/>
    <property type="match status" value="1"/>
</dbReference>
<sequence length="79" mass="9053">MEMHAGHTHSKMLLNNYAQDVRCGPVFYDNRLYGPLNACVWESIVYLNNQEYGRGRGRSRLAAEEQAASQALRAIRYGY</sequence>
<dbReference type="AlphaFoldDB" id="A0A9P5Q2F4"/>
<proteinExistence type="predicted"/>
<organism evidence="3 4">
    <name type="scientific">Rhodocollybia butyracea</name>
    <dbReference type="NCBI Taxonomy" id="206335"/>
    <lineage>
        <taxon>Eukaryota</taxon>
        <taxon>Fungi</taxon>
        <taxon>Dikarya</taxon>
        <taxon>Basidiomycota</taxon>
        <taxon>Agaricomycotina</taxon>
        <taxon>Agaricomycetes</taxon>
        <taxon>Agaricomycetidae</taxon>
        <taxon>Agaricales</taxon>
        <taxon>Marasmiineae</taxon>
        <taxon>Omphalotaceae</taxon>
        <taxon>Rhodocollybia</taxon>
    </lineage>
</organism>
<comment type="caution">
    <text evidence="3">The sequence shown here is derived from an EMBL/GenBank/DDBJ whole genome shotgun (WGS) entry which is preliminary data.</text>
</comment>
<dbReference type="GO" id="GO:0003723">
    <property type="term" value="F:RNA binding"/>
    <property type="evidence" value="ECO:0007669"/>
    <property type="project" value="UniProtKB-UniRule"/>
</dbReference>
<dbReference type="EMBL" id="JADNRY010000004">
    <property type="protein sequence ID" value="KAF9077129.1"/>
    <property type="molecule type" value="Genomic_DNA"/>
</dbReference>
<dbReference type="Gene3D" id="3.30.160.20">
    <property type="match status" value="1"/>
</dbReference>
<evidence type="ECO:0000313" key="4">
    <source>
        <dbReference type="Proteomes" id="UP000772434"/>
    </source>
</evidence>
<accession>A0A9P5Q2F4</accession>
<feature type="domain" description="DRBM" evidence="2">
    <location>
        <begin position="9"/>
        <end position="77"/>
    </location>
</feature>
<dbReference type="Pfam" id="PF00035">
    <property type="entry name" value="dsrm"/>
    <property type="match status" value="1"/>
</dbReference>
<evidence type="ECO:0000256" key="1">
    <source>
        <dbReference type="PROSITE-ProRule" id="PRU00266"/>
    </source>
</evidence>
<keyword evidence="1" id="KW-0694">RNA-binding</keyword>
<protein>
    <recommendedName>
        <fullName evidence="2">DRBM domain-containing protein</fullName>
    </recommendedName>
</protein>
<dbReference type="Proteomes" id="UP000772434">
    <property type="component" value="Unassembled WGS sequence"/>
</dbReference>